<protein>
    <submittedName>
        <fullName evidence="1">Uncharacterized protein</fullName>
    </submittedName>
</protein>
<dbReference type="EMBL" id="GBRH01179337">
    <property type="protein sequence ID" value="JAE18559.1"/>
    <property type="molecule type" value="Transcribed_RNA"/>
</dbReference>
<dbReference type="AlphaFoldDB" id="A0A0A9G506"/>
<accession>A0A0A9G506</accession>
<reference evidence="1" key="1">
    <citation type="submission" date="2014-09" db="EMBL/GenBank/DDBJ databases">
        <authorList>
            <person name="Magalhaes I.L.F."/>
            <person name="Oliveira U."/>
            <person name="Santos F.R."/>
            <person name="Vidigal T.H.D.A."/>
            <person name="Brescovit A.D."/>
            <person name="Santos A.J."/>
        </authorList>
    </citation>
    <scope>NUCLEOTIDE SEQUENCE</scope>
    <source>
        <tissue evidence="1">Shoot tissue taken approximately 20 cm above the soil surface</tissue>
    </source>
</reference>
<evidence type="ECO:0000313" key="1">
    <source>
        <dbReference type="EMBL" id="JAE18559.1"/>
    </source>
</evidence>
<proteinExistence type="predicted"/>
<name>A0A0A9G506_ARUDO</name>
<sequence length="57" mass="6260">MPEECSSMNFIKNDTSSSFLLALEPMISNERHSSISISLLHTLSFSSSSVRDFSSSS</sequence>
<organism evidence="1">
    <name type="scientific">Arundo donax</name>
    <name type="common">Giant reed</name>
    <name type="synonym">Donax arundinaceus</name>
    <dbReference type="NCBI Taxonomy" id="35708"/>
    <lineage>
        <taxon>Eukaryota</taxon>
        <taxon>Viridiplantae</taxon>
        <taxon>Streptophyta</taxon>
        <taxon>Embryophyta</taxon>
        <taxon>Tracheophyta</taxon>
        <taxon>Spermatophyta</taxon>
        <taxon>Magnoliopsida</taxon>
        <taxon>Liliopsida</taxon>
        <taxon>Poales</taxon>
        <taxon>Poaceae</taxon>
        <taxon>PACMAD clade</taxon>
        <taxon>Arundinoideae</taxon>
        <taxon>Arundineae</taxon>
        <taxon>Arundo</taxon>
    </lineage>
</organism>
<reference evidence="1" key="2">
    <citation type="journal article" date="2015" name="Data Brief">
        <title>Shoot transcriptome of the giant reed, Arundo donax.</title>
        <authorList>
            <person name="Barrero R.A."/>
            <person name="Guerrero F.D."/>
            <person name="Moolhuijzen P."/>
            <person name="Goolsby J.A."/>
            <person name="Tidwell J."/>
            <person name="Bellgard S.E."/>
            <person name="Bellgard M.I."/>
        </authorList>
    </citation>
    <scope>NUCLEOTIDE SEQUENCE</scope>
    <source>
        <tissue evidence="1">Shoot tissue taken approximately 20 cm above the soil surface</tissue>
    </source>
</reference>